<accession>A0A1I7YLM9</accession>
<dbReference type="AlphaFoldDB" id="A0A1I7YLM9"/>
<evidence type="ECO:0000256" key="1">
    <source>
        <dbReference type="SAM" id="Phobius"/>
    </source>
</evidence>
<evidence type="ECO:0000313" key="3">
    <source>
        <dbReference type="WBParaSite" id="L893_g17374.t1"/>
    </source>
</evidence>
<keyword evidence="1" id="KW-0812">Transmembrane</keyword>
<proteinExistence type="predicted"/>
<sequence>MTAVDCAEPTVPGDKMYEWVLVAVCITVAAVVIVSAFFVICMSAKIGKVLRTRQRRFQSARYVLAEYRDDRRLRSVSVRF</sequence>
<keyword evidence="2" id="KW-1185">Reference proteome</keyword>
<protein>
    <submittedName>
        <fullName evidence="3">Col_cuticle_N domain-containing protein</fullName>
    </submittedName>
</protein>
<name>A0A1I7YLM9_9BILA</name>
<evidence type="ECO:0000313" key="2">
    <source>
        <dbReference type="Proteomes" id="UP000095287"/>
    </source>
</evidence>
<reference evidence="3" key="1">
    <citation type="submission" date="2016-11" db="UniProtKB">
        <authorList>
            <consortium name="WormBaseParasite"/>
        </authorList>
    </citation>
    <scope>IDENTIFICATION</scope>
</reference>
<feature type="transmembrane region" description="Helical" evidence="1">
    <location>
        <begin position="19"/>
        <end position="46"/>
    </location>
</feature>
<keyword evidence="1" id="KW-0472">Membrane</keyword>
<dbReference type="Proteomes" id="UP000095287">
    <property type="component" value="Unplaced"/>
</dbReference>
<dbReference type="WBParaSite" id="L893_g17374.t1">
    <property type="protein sequence ID" value="L893_g17374.t1"/>
    <property type="gene ID" value="L893_g17374"/>
</dbReference>
<keyword evidence="1" id="KW-1133">Transmembrane helix</keyword>
<organism evidence="2 3">
    <name type="scientific">Steinernema glaseri</name>
    <dbReference type="NCBI Taxonomy" id="37863"/>
    <lineage>
        <taxon>Eukaryota</taxon>
        <taxon>Metazoa</taxon>
        <taxon>Ecdysozoa</taxon>
        <taxon>Nematoda</taxon>
        <taxon>Chromadorea</taxon>
        <taxon>Rhabditida</taxon>
        <taxon>Tylenchina</taxon>
        <taxon>Panagrolaimomorpha</taxon>
        <taxon>Strongyloidoidea</taxon>
        <taxon>Steinernematidae</taxon>
        <taxon>Steinernema</taxon>
    </lineage>
</organism>